<dbReference type="FunFam" id="3.40.50.300:FF:001320">
    <property type="entry name" value="Heme ABC transporter ATP-binding protein"/>
    <property type="match status" value="1"/>
</dbReference>
<keyword evidence="1" id="KW-0547">Nucleotide-binding</keyword>
<dbReference type="SUPFAM" id="SSF52540">
    <property type="entry name" value="P-loop containing nucleoside triphosphate hydrolases"/>
    <property type="match status" value="2"/>
</dbReference>
<evidence type="ECO:0000256" key="1">
    <source>
        <dbReference type="ARBA" id="ARBA00022741"/>
    </source>
</evidence>
<dbReference type="GO" id="GO:0005524">
    <property type="term" value="F:ATP binding"/>
    <property type="evidence" value="ECO:0007669"/>
    <property type="project" value="UniProtKB-KW"/>
</dbReference>
<dbReference type="InterPro" id="IPR027417">
    <property type="entry name" value="P-loop_NTPase"/>
</dbReference>
<dbReference type="NCBIfam" id="NF000355">
    <property type="entry name" value="ribo_prot_ABC_F"/>
    <property type="match status" value="1"/>
</dbReference>
<dbReference type="Gene3D" id="3.40.50.300">
    <property type="entry name" value="P-loop containing nucleotide triphosphate hydrolases"/>
    <property type="match status" value="2"/>
</dbReference>
<feature type="domain" description="ABC transporter" evidence="4">
    <location>
        <begin position="4"/>
        <end position="238"/>
    </location>
</feature>
<reference evidence="5 6" key="1">
    <citation type="submission" date="2018-08" db="EMBL/GenBank/DDBJ databases">
        <title>A genome reference for cultivated species of the human gut microbiota.</title>
        <authorList>
            <person name="Zou Y."/>
            <person name="Xue W."/>
            <person name="Luo G."/>
        </authorList>
    </citation>
    <scope>NUCLEOTIDE SEQUENCE [LARGE SCALE GENOMIC DNA]</scope>
    <source>
        <strain evidence="5 6">AF34-33</strain>
    </source>
</reference>
<dbReference type="AlphaFoldDB" id="A0A415QCG7"/>
<evidence type="ECO:0000313" key="5">
    <source>
        <dbReference type="EMBL" id="RHM39644.1"/>
    </source>
</evidence>
<gene>
    <name evidence="5" type="ORF">DWZ68_16740</name>
</gene>
<keyword evidence="2 5" id="KW-0067">ATP-binding</keyword>
<protein>
    <submittedName>
        <fullName evidence="5">ABC transporter ATP-binding protein</fullName>
    </submittedName>
</protein>
<feature type="coiled-coil region" evidence="3">
    <location>
        <begin position="226"/>
        <end position="260"/>
    </location>
</feature>
<dbReference type="GO" id="GO:0016887">
    <property type="term" value="F:ATP hydrolysis activity"/>
    <property type="evidence" value="ECO:0007669"/>
    <property type="project" value="InterPro"/>
</dbReference>
<evidence type="ECO:0000313" key="6">
    <source>
        <dbReference type="Proteomes" id="UP000286038"/>
    </source>
</evidence>
<dbReference type="Pfam" id="PF00005">
    <property type="entry name" value="ABC_tran"/>
    <property type="match status" value="2"/>
</dbReference>
<proteinExistence type="predicted"/>
<sequence>MSEIIVKQVMYSHADKELLFQNISFRVQGGGKVALIGNNGSGKSTLLRMIAGDLQPVSGEIIVSEKPYYVPQHMGQFDSWTVAEALQVDRKIEALYEILGGTVDVESFTILGDDWDIEERSRSALKYWGLLNVKLDQKMSSLSGGEKTKVFLAGIQVHSPGVILLDEPTNHLDRGSREKLYDLICRESATVLVVSHDRVLLNLLSTMLELERKGIVLYGGNYDFYKEQKEIHLNALREQVEEKQKELRLAKKIAKDAAERQQKREVRGEKQSLKKGIPRIMMNTLKNKAEKSTSHLREVHEGKIDAVSMTLSESRAALPGVEQMKVDFNPSQLHEGKTLVTARGVNFSYGVELLWEQALCFEIKSGERVGLDGKNGSGKTTLLKLLLGQLKPTEGVLSRVDFKYVYVDQECSLLRDNLTVYEQVERFNEQNIPEHELKMRLNRFLFPWEVWDKPCCKLSGGERMRLVLCCLMIGNNTPDVFVLDEPTNNLDILNIEIITSTIKDYRGTVIVVSHDRSFMNEIGVSRYIEV</sequence>
<dbReference type="Proteomes" id="UP000286038">
    <property type="component" value="Unassembled WGS sequence"/>
</dbReference>
<dbReference type="EMBL" id="QRPV01000035">
    <property type="protein sequence ID" value="RHM39644.1"/>
    <property type="molecule type" value="Genomic_DNA"/>
</dbReference>
<feature type="domain" description="ABC transporter" evidence="4">
    <location>
        <begin position="340"/>
        <end position="530"/>
    </location>
</feature>
<dbReference type="PANTHER" id="PTHR42855:SF2">
    <property type="entry name" value="DRUG RESISTANCE ABC TRANSPORTER,ATP-BINDING PROTEIN"/>
    <property type="match status" value="1"/>
</dbReference>
<name>A0A415QCG7_9BACT</name>
<dbReference type="InterPro" id="IPR051309">
    <property type="entry name" value="ABCF_ATPase"/>
</dbReference>
<accession>A0A415QCG7</accession>
<evidence type="ECO:0000256" key="3">
    <source>
        <dbReference type="SAM" id="Coils"/>
    </source>
</evidence>
<dbReference type="PROSITE" id="PS00211">
    <property type="entry name" value="ABC_TRANSPORTER_1"/>
    <property type="match status" value="1"/>
</dbReference>
<dbReference type="PROSITE" id="PS50893">
    <property type="entry name" value="ABC_TRANSPORTER_2"/>
    <property type="match status" value="2"/>
</dbReference>
<dbReference type="InterPro" id="IPR017871">
    <property type="entry name" value="ABC_transporter-like_CS"/>
</dbReference>
<dbReference type="SMART" id="SM00382">
    <property type="entry name" value="AAA"/>
    <property type="match status" value="2"/>
</dbReference>
<dbReference type="RefSeq" id="WP_118451012.1">
    <property type="nucleotide sequence ID" value="NZ_CABJDM010000035.1"/>
</dbReference>
<dbReference type="PANTHER" id="PTHR42855">
    <property type="entry name" value="ABC TRANSPORTER ATP-BINDING SUBUNIT"/>
    <property type="match status" value="1"/>
</dbReference>
<evidence type="ECO:0000259" key="4">
    <source>
        <dbReference type="PROSITE" id="PS50893"/>
    </source>
</evidence>
<comment type="caution">
    <text evidence="5">The sequence shown here is derived from an EMBL/GenBank/DDBJ whole genome shotgun (WGS) entry which is preliminary data.</text>
</comment>
<dbReference type="CDD" id="cd03221">
    <property type="entry name" value="ABCF_EF-3"/>
    <property type="match status" value="1"/>
</dbReference>
<dbReference type="InterPro" id="IPR003439">
    <property type="entry name" value="ABC_transporter-like_ATP-bd"/>
</dbReference>
<keyword evidence="3" id="KW-0175">Coiled coil</keyword>
<dbReference type="InterPro" id="IPR003593">
    <property type="entry name" value="AAA+_ATPase"/>
</dbReference>
<organism evidence="5 6">
    <name type="scientific">Butyricimonas virosa</name>
    <dbReference type="NCBI Taxonomy" id="544645"/>
    <lineage>
        <taxon>Bacteria</taxon>
        <taxon>Pseudomonadati</taxon>
        <taxon>Bacteroidota</taxon>
        <taxon>Bacteroidia</taxon>
        <taxon>Bacteroidales</taxon>
        <taxon>Odoribacteraceae</taxon>
        <taxon>Butyricimonas</taxon>
    </lineage>
</organism>
<evidence type="ECO:0000256" key="2">
    <source>
        <dbReference type="ARBA" id="ARBA00022840"/>
    </source>
</evidence>